<reference evidence="4" key="1">
    <citation type="submission" date="2021-11" db="EMBL/GenBank/DDBJ databases">
        <authorList>
            <consortium name="Genoscope - CEA"/>
            <person name="William W."/>
        </authorList>
    </citation>
    <scope>NUCLEOTIDE SEQUENCE</scope>
</reference>
<dbReference type="InterPro" id="IPR003582">
    <property type="entry name" value="ShKT_dom"/>
</dbReference>
<protein>
    <recommendedName>
        <fullName evidence="3">J domain-containing protein</fullName>
    </recommendedName>
</protein>
<sequence length="442" mass="50146">MRAALWLLTMAVAQRNKPQGVQLSSSPYDILGVHRRATVQEIRNAYRAKARETHPDKARPGREAEMRDRFLEVAAAFELLTDENARRDFDSRGTYQRPTTKTYKRRTQKKHAPLTEEEERAAARVLNVRSRKHLEDAALGVDGKVDRHFVLALYDEGECEDYLTYITRFPYPFADKLDPHGIWWEDVLQTAKTRLTDADGQLSRIAKKLNLDVRRGCPQVVFAGNGTDLFGEMDVLRRPTRQSLEEWLWPKLQTRVRFENDSPHTIRTWWVHGGHAKDPMDVAPGASLERNAYVSHLFAVRDVRAGGPLTKESCLNWQHVDSDANPFVIRAAPKCQDWHGDCGAWGDAGECERNDGFMRKFCHRTCRGRDATRAALVADEAAQRAADAQAEAARLREAYEAAAAAAKRLQDEAISLEIQAEAASVNALRCDAGYPEKEVRRW</sequence>
<accession>A0A8J2SF04</accession>
<feature type="region of interest" description="Disordered" evidence="2">
    <location>
        <begin position="89"/>
        <end position="118"/>
    </location>
</feature>
<dbReference type="PANTHER" id="PTHR44825">
    <property type="match status" value="1"/>
</dbReference>
<evidence type="ECO:0000313" key="4">
    <source>
        <dbReference type="EMBL" id="CAH0369381.1"/>
    </source>
</evidence>
<dbReference type="EMBL" id="CAKKNE010000002">
    <property type="protein sequence ID" value="CAH0369381.1"/>
    <property type="molecule type" value="Genomic_DNA"/>
</dbReference>
<evidence type="ECO:0000256" key="1">
    <source>
        <dbReference type="SAM" id="Coils"/>
    </source>
</evidence>
<dbReference type="PANTHER" id="PTHR44825:SF1">
    <property type="entry name" value="DNAJ HOMOLOG SUBFAMILY C MEMBER 4"/>
    <property type="match status" value="1"/>
</dbReference>
<dbReference type="Gene3D" id="2.60.40.780">
    <property type="entry name" value="von Hippel-Lindau disease tumour suppressor, beta domain"/>
    <property type="match status" value="1"/>
</dbReference>
<dbReference type="InterPro" id="IPR036208">
    <property type="entry name" value="VHL_sf"/>
</dbReference>
<feature type="domain" description="J" evidence="3">
    <location>
        <begin position="26"/>
        <end position="93"/>
    </location>
</feature>
<dbReference type="OrthoDB" id="203484at2759"/>
<dbReference type="SUPFAM" id="SSF49468">
    <property type="entry name" value="VHL"/>
    <property type="match status" value="1"/>
</dbReference>
<keyword evidence="5" id="KW-1185">Reference proteome</keyword>
<dbReference type="InterPro" id="IPR037140">
    <property type="entry name" value="VHL_beta_dom_sf"/>
</dbReference>
<dbReference type="PRINTS" id="PR00625">
    <property type="entry name" value="JDOMAIN"/>
</dbReference>
<evidence type="ECO:0000313" key="5">
    <source>
        <dbReference type="Proteomes" id="UP000789595"/>
    </source>
</evidence>
<feature type="coiled-coil region" evidence="1">
    <location>
        <begin position="378"/>
        <end position="426"/>
    </location>
</feature>
<dbReference type="CDD" id="cd06257">
    <property type="entry name" value="DnaJ"/>
    <property type="match status" value="1"/>
</dbReference>
<name>A0A8J2SF04_9STRA</name>
<gene>
    <name evidence="4" type="ORF">PECAL_2P25020</name>
</gene>
<comment type="caution">
    <text evidence="4">The sequence shown here is derived from an EMBL/GenBank/DDBJ whole genome shotgun (WGS) entry which is preliminary data.</text>
</comment>
<evidence type="ECO:0000256" key="2">
    <source>
        <dbReference type="SAM" id="MobiDB-lite"/>
    </source>
</evidence>
<dbReference type="Gene3D" id="1.10.287.110">
    <property type="entry name" value="DnaJ domain"/>
    <property type="match status" value="1"/>
</dbReference>
<dbReference type="Pfam" id="PF00226">
    <property type="entry name" value="DnaJ"/>
    <property type="match status" value="1"/>
</dbReference>
<organism evidence="4 5">
    <name type="scientific">Pelagomonas calceolata</name>
    <dbReference type="NCBI Taxonomy" id="35677"/>
    <lineage>
        <taxon>Eukaryota</taxon>
        <taxon>Sar</taxon>
        <taxon>Stramenopiles</taxon>
        <taxon>Ochrophyta</taxon>
        <taxon>Pelagophyceae</taxon>
        <taxon>Pelagomonadales</taxon>
        <taxon>Pelagomonadaceae</taxon>
        <taxon>Pelagomonas</taxon>
    </lineage>
</organism>
<dbReference type="SMART" id="SM00271">
    <property type="entry name" value="DnaJ"/>
    <property type="match status" value="1"/>
</dbReference>
<evidence type="ECO:0000259" key="3">
    <source>
        <dbReference type="PROSITE" id="PS50076"/>
    </source>
</evidence>
<feature type="compositionally biased region" description="Basic residues" evidence="2">
    <location>
        <begin position="102"/>
        <end position="112"/>
    </location>
</feature>
<dbReference type="PROSITE" id="PS50076">
    <property type="entry name" value="DNAJ_2"/>
    <property type="match status" value="1"/>
</dbReference>
<dbReference type="AlphaFoldDB" id="A0A8J2SF04"/>
<dbReference type="Proteomes" id="UP000789595">
    <property type="component" value="Unassembled WGS sequence"/>
</dbReference>
<dbReference type="Pfam" id="PF01549">
    <property type="entry name" value="ShK"/>
    <property type="match status" value="1"/>
</dbReference>
<dbReference type="InterPro" id="IPR052763">
    <property type="entry name" value="DnaJ_C4"/>
</dbReference>
<keyword evidence="1" id="KW-0175">Coiled coil</keyword>
<dbReference type="InterPro" id="IPR036869">
    <property type="entry name" value="J_dom_sf"/>
</dbReference>
<dbReference type="InterPro" id="IPR001623">
    <property type="entry name" value="DnaJ_domain"/>
</dbReference>
<proteinExistence type="predicted"/>
<dbReference type="SUPFAM" id="SSF46565">
    <property type="entry name" value="Chaperone J-domain"/>
    <property type="match status" value="1"/>
</dbReference>